<dbReference type="InterPro" id="IPR055346">
    <property type="entry name" value="Fe-S_cluster_assembly_SufBD"/>
</dbReference>
<dbReference type="RefSeq" id="WP_011824984.1">
    <property type="nucleotide sequence ID" value="NC_008820.1"/>
</dbReference>
<accession>A2C6E7</accession>
<dbReference type="GO" id="GO:0016226">
    <property type="term" value="P:iron-sulfur cluster assembly"/>
    <property type="evidence" value="ECO:0007669"/>
    <property type="project" value="InterPro"/>
</dbReference>
<evidence type="ECO:0000313" key="2">
    <source>
        <dbReference type="EMBL" id="ABM77057.1"/>
    </source>
</evidence>
<dbReference type="KEGG" id="pmf:P9303_03041"/>
<proteinExistence type="predicted"/>
<gene>
    <name evidence="2" type="ordered locus">P9303_03041</name>
</gene>
<name>A2C6E7_PROM3</name>
<dbReference type="InterPro" id="IPR037284">
    <property type="entry name" value="SUF_FeS_clus_asmbl_SufBD_sf"/>
</dbReference>
<dbReference type="Proteomes" id="UP000002274">
    <property type="component" value="Chromosome"/>
</dbReference>
<dbReference type="SUPFAM" id="SSF101960">
    <property type="entry name" value="Stabilizer of iron transporter SufD"/>
    <property type="match status" value="1"/>
</dbReference>
<dbReference type="Pfam" id="PF01458">
    <property type="entry name" value="SUFBD_core"/>
    <property type="match status" value="1"/>
</dbReference>
<dbReference type="STRING" id="59922.P9303_03041"/>
<protein>
    <submittedName>
        <fullName evidence="2">ABC transporter, membrane component</fullName>
    </submittedName>
</protein>
<evidence type="ECO:0000313" key="3">
    <source>
        <dbReference type="Proteomes" id="UP000002274"/>
    </source>
</evidence>
<dbReference type="BioCyc" id="PMAR59922:G1G80-290-MONOMER"/>
<dbReference type="HOGENOM" id="CLU_026231_5_3_3"/>
<organism evidence="2 3">
    <name type="scientific">Prochlorococcus marinus (strain MIT 9303)</name>
    <dbReference type="NCBI Taxonomy" id="59922"/>
    <lineage>
        <taxon>Bacteria</taxon>
        <taxon>Bacillati</taxon>
        <taxon>Cyanobacteriota</taxon>
        <taxon>Cyanophyceae</taxon>
        <taxon>Synechococcales</taxon>
        <taxon>Prochlorococcaceae</taxon>
        <taxon>Prochlorococcus</taxon>
    </lineage>
</organism>
<reference evidence="2 3" key="1">
    <citation type="journal article" date="2007" name="PLoS Genet.">
        <title>Patterns and implications of gene gain and loss in the evolution of Prochlorococcus.</title>
        <authorList>
            <person name="Kettler G.C."/>
            <person name="Martiny A.C."/>
            <person name="Huang K."/>
            <person name="Zucker J."/>
            <person name="Coleman M.L."/>
            <person name="Rodrigue S."/>
            <person name="Chen F."/>
            <person name="Lapidus A."/>
            <person name="Ferriera S."/>
            <person name="Johnson J."/>
            <person name="Steglich C."/>
            <person name="Church G.M."/>
            <person name="Richardson P."/>
            <person name="Chisholm S.W."/>
        </authorList>
    </citation>
    <scope>NUCLEOTIDE SEQUENCE [LARGE SCALE GENOMIC DNA]</scope>
    <source>
        <strain evidence="2 3">MIT 9303</strain>
    </source>
</reference>
<dbReference type="EMBL" id="CP000554">
    <property type="protein sequence ID" value="ABM77057.1"/>
    <property type="molecule type" value="Genomic_DNA"/>
</dbReference>
<dbReference type="PANTHER" id="PTHR43575:SF1">
    <property type="entry name" value="PROTEIN ABCI7, CHLOROPLASTIC"/>
    <property type="match status" value="1"/>
</dbReference>
<dbReference type="AlphaFoldDB" id="A2C6E7"/>
<dbReference type="InterPro" id="IPR000825">
    <property type="entry name" value="SUF_FeS_clus_asmbl_SufBD_core"/>
</dbReference>
<sequence length="416" mass="44731">MVEAPIKNSSALDDWCERLLHSLEAPSGPMAACQAQSRNHLETLSAPHRRQEAWRFCDLAPIAELEPRQICSLGEPSAPGVSDQVTRLVLGTGQDPFAGVTLPKGLSPLSDAELKHSLGHTLNLATSKGQWPVAFNQAIASQVIGLRVRGIVDSPLELVCDAGADRGVFAVRVLLLLEEKAKLELLQVQLSSGANLTSVLVEAHLQSEAKLSHGLLAFGHPQAALLAHLAVEQEPSSDVSLVSVCQGWGVIRHEPQLIQLNGGAKSQLRALQLVQANQLADTHSCVRFNGPEGTLDQLHKVVAAGHGRSVFNGVVQVPREAQRTDAAQLSRSLLLSDRARIDTKPELEIVADDVKCAHGATVSRLQPEALFYLQSRGISPDQAAQLLLRAFCDEVICMLPSTAQAWRPLTRLLDGV</sequence>
<evidence type="ECO:0000259" key="1">
    <source>
        <dbReference type="Pfam" id="PF01458"/>
    </source>
</evidence>
<dbReference type="PANTHER" id="PTHR43575">
    <property type="entry name" value="PROTEIN ABCI7, CHLOROPLASTIC"/>
    <property type="match status" value="1"/>
</dbReference>
<feature type="domain" description="SUF system FeS cluster assembly SufBD core" evidence="1">
    <location>
        <begin position="167"/>
        <end position="391"/>
    </location>
</feature>